<gene>
    <name evidence="2" type="ORF">E2980_06210</name>
</gene>
<organism evidence="2 3">
    <name type="scientific">Cohnella luojiensis</name>
    <dbReference type="NCBI Taxonomy" id="652876"/>
    <lineage>
        <taxon>Bacteria</taxon>
        <taxon>Bacillati</taxon>
        <taxon>Bacillota</taxon>
        <taxon>Bacilli</taxon>
        <taxon>Bacillales</taxon>
        <taxon>Paenibacillaceae</taxon>
        <taxon>Cohnella</taxon>
    </lineage>
</organism>
<reference evidence="2 3" key="1">
    <citation type="submission" date="2019-03" db="EMBL/GenBank/DDBJ databases">
        <title>Cohnella endophytica sp. nov., a novel endophytic bacterium isolated from bark of Sonneratia apetala.</title>
        <authorList>
            <person name="Tuo L."/>
        </authorList>
    </citation>
    <scope>NUCLEOTIDE SEQUENCE [LARGE SCALE GENOMIC DNA]</scope>
    <source>
        <strain evidence="2 3">CCTCC AB 208254</strain>
    </source>
</reference>
<evidence type="ECO:0000313" key="3">
    <source>
        <dbReference type="Proteomes" id="UP000297900"/>
    </source>
</evidence>
<dbReference type="Proteomes" id="UP000297900">
    <property type="component" value="Unassembled WGS sequence"/>
</dbReference>
<dbReference type="InterPro" id="IPR024442">
    <property type="entry name" value="Transposase_Zn_ribbon"/>
</dbReference>
<protein>
    <submittedName>
        <fullName evidence="2">IS1595 family transposase</fullName>
    </submittedName>
</protein>
<comment type="caution">
    <text evidence="2">The sequence shown here is derived from an EMBL/GenBank/DDBJ whole genome shotgun (WGS) entry which is preliminary data.</text>
</comment>
<dbReference type="EMBL" id="SOMN01000005">
    <property type="protein sequence ID" value="TFE28983.1"/>
    <property type="molecule type" value="Genomic_DNA"/>
</dbReference>
<proteinExistence type="predicted"/>
<name>A0A4Y8M1I1_9BACL</name>
<sequence>MSLRLDAEAFQAFCSRYDSDKDCIEALFNAKWPNGFRCPRCQHSEAYLISTRRLPLYQCHSCKTQTSVIVGTIMEGSRTPLRLWFQAIHLHARPSSVNARQLSELIGVTYKTAWLICHKIRHAMSHSDSAHLLSGIVRVSDALYCRRLTPTFELDKQEQSILIGTSDNKEGDIGYIKIKLQSKKGLRDKYDSPDPKPFIQKHVEPLFAKNTIITRRYGRGMNKTLVWESYYVTSWLGRLFRGIGPKHLQAYLDQYCYHSNHKNSSRFNDLLQDCAITPTITNPILIGRAANTRSLRLTRNTDRKAQQVG</sequence>
<dbReference type="AlphaFoldDB" id="A0A4Y8M1I1"/>
<accession>A0A4Y8M1I1</accession>
<feature type="domain" description="Transposase zinc-ribbon" evidence="1">
    <location>
        <begin position="19"/>
        <end position="65"/>
    </location>
</feature>
<dbReference type="OrthoDB" id="9769409at2"/>
<evidence type="ECO:0000259" key="1">
    <source>
        <dbReference type="Pfam" id="PF12760"/>
    </source>
</evidence>
<dbReference type="Pfam" id="PF12760">
    <property type="entry name" value="Zn_ribbon_IS1595"/>
    <property type="match status" value="1"/>
</dbReference>
<evidence type="ECO:0000313" key="2">
    <source>
        <dbReference type="EMBL" id="TFE28983.1"/>
    </source>
</evidence>
<keyword evidence="3" id="KW-1185">Reference proteome</keyword>
<dbReference type="RefSeq" id="WP_135151284.1">
    <property type="nucleotide sequence ID" value="NZ_SOMN01000005.1"/>
</dbReference>